<evidence type="ECO:0000259" key="4">
    <source>
        <dbReference type="PROSITE" id="PS50113"/>
    </source>
</evidence>
<dbReference type="Pfam" id="PF00989">
    <property type="entry name" value="PAS"/>
    <property type="match status" value="1"/>
</dbReference>
<evidence type="ECO:0000259" key="3">
    <source>
        <dbReference type="PROSITE" id="PS50112"/>
    </source>
</evidence>
<feature type="domain" description="PAC" evidence="4">
    <location>
        <begin position="212"/>
        <end position="266"/>
    </location>
</feature>
<dbReference type="PROSITE" id="PS50110">
    <property type="entry name" value="RESPONSE_REGULATORY"/>
    <property type="match status" value="1"/>
</dbReference>
<dbReference type="SMART" id="SM00267">
    <property type="entry name" value="GGDEF"/>
    <property type="match status" value="1"/>
</dbReference>
<comment type="caution">
    <text evidence="6">The sequence shown here is derived from an EMBL/GenBank/DDBJ whole genome shotgun (WGS) entry which is preliminary data.</text>
</comment>
<dbReference type="InterPro" id="IPR029787">
    <property type="entry name" value="Nucleotide_cyclase"/>
</dbReference>
<dbReference type="PROSITE" id="PS50112">
    <property type="entry name" value="PAS"/>
    <property type="match status" value="1"/>
</dbReference>
<dbReference type="InterPro" id="IPR035965">
    <property type="entry name" value="PAS-like_dom_sf"/>
</dbReference>
<dbReference type="SUPFAM" id="SSF55785">
    <property type="entry name" value="PYP-like sensor domain (PAS domain)"/>
    <property type="match status" value="1"/>
</dbReference>
<dbReference type="SUPFAM" id="SSF55073">
    <property type="entry name" value="Nucleotide cyclase"/>
    <property type="match status" value="1"/>
</dbReference>
<dbReference type="InterPro" id="IPR043128">
    <property type="entry name" value="Rev_trsase/Diguanyl_cyclase"/>
</dbReference>
<accession>A0A935Q4C3</accession>
<dbReference type="InterPro" id="IPR001789">
    <property type="entry name" value="Sig_transdc_resp-reg_receiver"/>
</dbReference>
<evidence type="ECO:0000313" key="7">
    <source>
        <dbReference type="Proteomes" id="UP000697998"/>
    </source>
</evidence>
<dbReference type="InterPro" id="IPR001610">
    <property type="entry name" value="PAC"/>
</dbReference>
<dbReference type="GO" id="GO:0000160">
    <property type="term" value="P:phosphorelay signal transduction system"/>
    <property type="evidence" value="ECO:0007669"/>
    <property type="project" value="InterPro"/>
</dbReference>
<dbReference type="FunFam" id="3.30.70.270:FF:000001">
    <property type="entry name" value="Diguanylate cyclase domain protein"/>
    <property type="match status" value="1"/>
</dbReference>
<dbReference type="GO" id="GO:0003824">
    <property type="term" value="F:catalytic activity"/>
    <property type="evidence" value="ECO:0007669"/>
    <property type="project" value="UniProtKB-ARBA"/>
</dbReference>
<dbReference type="Gene3D" id="3.30.450.20">
    <property type="entry name" value="PAS domain"/>
    <property type="match status" value="1"/>
</dbReference>
<feature type="domain" description="GGDEF" evidence="5">
    <location>
        <begin position="298"/>
        <end position="432"/>
    </location>
</feature>
<feature type="modified residue" description="4-aspartylphosphate" evidence="1">
    <location>
        <position position="66"/>
    </location>
</feature>
<dbReference type="Gene3D" id="3.40.50.2300">
    <property type="match status" value="1"/>
</dbReference>
<dbReference type="InterPro" id="IPR013767">
    <property type="entry name" value="PAS_fold"/>
</dbReference>
<dbReference type="EMBL" id="JADJMH010000040">
    <property type="protein sequence ID" value="MBK7677777.1"/>
    <property type="molecule type" value="Genomic_DNA"/>
</dbReference>
<evidence type="ECO:0000256" key="1">
    <source>
        <dbReference type="PROSITE-ProRule" id="PRU00169"/>
    </source>
</evidence>
<dbReference type="InterPro" id="IPR000160">
    <property type="entry name" value="GGDEF_dom"/>
</dbReference>
<dbReference type="InterPro" id="IPR011006">
    <property type="entry name" value="CheY-like_superfamily"/>
</dbReference>
<reference evidence="6 7" key="1">
    <citation type="submission" date="2020-10" db="EMBL/GenBank/DDBJ databases">
        <title>Connecting structure to function with the recovery of over 1000 high-quality activated sludge metagenome-assembled genomes encoding full-length rRNA genes using long-read sequencing.</title>
        <authorList>
            <person name="Singleton C.M."/>
            <person name="Petriglieri F."/>
            <person name="Kristensen J.M."/>
            <person name="Kirkegaard R.H."/>
            <person name="Michaelsen T.Y."/>
            <person name="Andersen M.H."/>
            <person name="Karst S.M."/>
            <person name="Dueholm M.S."/>
            <person name="Nielsen P.H."/>
            <person name="Albertsen M."/>
        </authorList>
    </citation>
    <scope>NUCLEOTIDE SEQUENCE [LARGE SCALE GENOMIC DNA]</scope>
    <source>
        <strain evidence="6">EsbW_18-Q3-R4-48_BATAC.285</strain>
    </source>
</reference>
<name>A0A935Q4C3_9PROT</name>
<keyword evidence="1" id="KW-0597">Phosphoprotein</keyword>
<dbReference type="Pfam" id="PF00990">
    <property type="entry name" value="GGDEF"/>
    <property type="match status" value="1"/>
</dbReference>
<dbReference type="PANTHER" id="PTHR46663:SF3">
    <property type="entry name" value="SLL0267 PROTEIN"/>
    <property type="match status" value="1"/>
</dbReference>
<evidence type="ECO:0000313" key="6">
    <source>
        <dbReference type="EMBL" id="MBK7677777.1"/>
    </source>
</evidence>
<dbReference type="NCBIfam" id="TIGR00229">
    <property type="entry name" value="sensory_box"/>
    <property type="match status" value="1"/>
</dbReference>
<sequence length="441" mass="48436">MNKALQQHISILVVEDDPGDLGLIQAYVGRTGLRRIGDRDPVVSTTTLVEGVALAVAHRPDVVLLDLSLPDSAGLSTVQVMRGVVPDVPIIVLTGQDDHQLAEAALQAGAQDYLVKGQFEHDSLGRAIRHALVRQKLESRLRLFEAALNSAANGIMITDVNATIEWANPAFTRMTGISLVEAVGRKPNELLHSGKQDAEFYRRMWETILDGRIWSGELVNRRRDGSLYDEALTISPVTNSTGRIQHFVAIKQDISARKATEERVQHLAHHDQLTDLPNRVLLSDRLFQCVAQARRDRGTLALLFLDLDQFKPVNDTLGHDIGDLLLKEVALRLQACVPRDSDTVSRLGGDEFVILLAQIDKATDAVLVAGKILAALERPFCIGPHVIDISASIGIAVYPQHGEDVNQLLKSADTAMYLAKKAGRNCYRFFRQVTEVAEGLA</sequence>
<dbReference type="InterPro" id="IPR052163">
    <property type="entry name" value="DGC-Regulatory_Protein"/>
</dbReference>
<organism evidence="6 7">
    <name type="scientific">Candidatus Accumulibacter proximus</name>
    <dbReference type="NCBI Taxonomy" id="2954385"/>
    <lineage>
        <taxon>Bacteria</taxon>
        <taxon>Pseudomonadati</taxon>
        <taxon>Pseudomonadota</taxon>
        <taxon>Betaproteobacteria</taxon>
        <taxon>Candidatus Accumulibacter</taxon>
    </lineage>
</organism>
<dbReference type="GO" id="GO:0006355">
    <property type="term" value="P:regulation of DNA-templated transcription"/>
    <property type="evidence" value="ECO:0007669"/>
    <property type="project" value="InterPro"/>
</dbReference>
<protein>
    <submittedName>
        <fullName evidence="6">Diguanylate cyclase</fullName>
    </submittedName>
</protein>
<dbReference type="CDD" id="cd17535">
    <property type="entry name" value="REC_NarL-like"/>
    <property type="match status" value="1"/>
</dbReference>
<dbReference type="SMART" id="SM00448">
    <property type="entry name" value="REC"/>
    <property type="match status" value="1"/>
</dbReference>
<feature type="domain" description="Response regulatory" evidence="2">
    <location>
        <begin position="10"/>
        <end position="131"/>
    </location>
</feature>
<dbReference type="CDD" id="cd00130">
    <property type="entry name" value="PAS"/>
    <property type="match status" value="1"/>
</dbReference>
<dbReference type="AlphaFoldDB" id="A0A935Q4C3"/>
<dbReference type="Gene3D" id="3.30.70.270">
    <property type="match status" value="1"/>
</dbReference>
<dbReference type="PANTHER" id="PTHR46663">
    <property type="entry name" value="DIGUANYLATE CYCLASE DGCT-RELATED"/>
    <property type="match status" value="1"/>
</dbReference>
<proteinExistence type="predicted"/>
<dbReference type="SUPFAM" id="SSF52172">
    <property type="entry name" value="CheY-like"/>
    <property type="match status" value="1"/>
</dbReference>
<dbReference type="Pfam" id="PF00072">
    <property type="entry name" value="Response_reg"/>
    <property type="match status" value="1"/>
</dbReference>
<dbReference type="InterPro" id="IPR058245">
    <property type="entry name" value="NreC/VraR/RcsB-like_REC"/>
</dbReference>
<dbReference type="PROSITE" id="PS50113">
    <property type="entry name" value="PAC"/>
    <property type="match status" value="1"/>
</dbReference>
<dbReference type="PROSITE" id="PS50887">
    <property type="entry name" value="GGDEF"/>
    <property type="match status" value="1"/>
</dbReference>
<evidence type="ECO:0000259" key="2">
    <source>
        <dbReference type="PROSITE" id="PS50110"/>
    </source>
</evidence>
<dbReference type="InterPro" id="IPR000014">
    <property type="entry name" value="PAS"/>
</dbReference>
<dbReference type="SMART" id="SM00086">
    <property type="entry name" value="PAC"/>
    <property type="match status" value="1"/>
</dbReference>
<dbReference type="NCBIfam" id="TIGR00254">
    <property type="entry name" value="GGDEF"/>
    <property type="match status" value="1"/>
</dbReference>
<gene>
    <name evidence="6" type="ORF">IPJ27_25245</name>
</gene>
<dbReference type="SMART" id="SM00091">
    <property type="entry name" value="PAS"/>
    <property type="match status" value="1"/>
</dbReference>
<dbReference type="Proteomes" id="UP000697998">
    <property type="component" value="Unassembled WGS sequence"/>
</dbReference>
<evidence type="ECO:0000259" key="5">
    <source>
        <dbReference type="PROSITE" id="PS50887"/>
    </source>
</evidence>
<dbReference type="InterPro" id="IPR000700">
    <property type="entry name" value="PAS-assoc_C"/>
</dbReference>
<feature type="domain" description="PAS" evidence="3">
    <location>
        <begin position="140"/>
        <end position="192"/>
    </location>
</feature>
<dbReference type="CDD" id="cd01949">
    <property type="entry name" value="GGDEF"/>
    <property type="match status" value="1"/>
</dbReference>